<protein>
    <submittedName>
        <fullName evidence="3">Uncharacterized protein</fullName>
    </submittedName>
</protein>
<feature type="compositionally biased region" description="Pro residues" evidence="2">
    <location>
        <begin position="309"/>
        <end position="324"/>
    </location>
</feature>
<evidence type="ECO:0000256" key="1">
    <source>
        <dbReference type="SAM" id="Coils"/>
    </source>
</evidence>
<dbReference type="Proteomes" id="UP001172155">
    <property type="component" value="Unassembled WGS sequence"/>
</dbReference>
<reference evidence="3" key="1">
    <citation type="submission" date="2023-06" db="EMBL/GenBank/DDBJ databases">
        <title>Genome-scale phylogeny and comparative genomics of the fungal order Sordariales.</title>
        <authorList>
            <consortium name="Lawrence Berkeley National Laboratory"/>
            <person name="Hensen N."/>
            <person name="Bonometti L."/>
            <person name="Westerberg I."/>
            <person name="Brannstrom I.O."/>
            <person name="Guillou S."/>
            <person name="Cros-Aarteil S."/>
            <person name="Calhoun S."/>
            <person name="Haridas S."/>
            <person name="Kuo A."/>
            <person name="Mondo S."/>
            <person name="Pangilinan J."/>
            <person name="Riley R."/>
            <person name="LaButti K."/>
            <person name="Andreopoulos B."/>
            <person name="Lipzen A."/>
            <person name="Chen C."/>
            <person name="Yanf M."/>
            <person name="Daum C."/>
            <person name="Ng V."/>
            <person name="Clum A."/>
            <person name="Steindorff A."/>
            <person name="Ohm R."/>
            <person name="Martin F."/>
            <person name="Silar P."/>
            <person name="Natvig D."/>
            <person name="Lalanne C."/>
            <person name="Gautier V."/>
            <person name="Ament-velasquez S.L."/>
            <person name="Kruys A."/>
            <person name="Hutchinson M.I."/>
            <person name="Powell A.J."/>
            <person name="Barry K."/>
            <person name="Miller A.N."/>
            <person name="Grigoriev I.V."/>
            <person name="Debuchy R."/>
            <person name="Gladieux P."/>
            <person name="Thoren M.H."/>
            <person name="Johannesson H."/>
        </authorList>
    </citation>
    <scope>NUCLEOTIDE SEQUENCE</scope>
    <source>
        <strain evidence="3">SMH3187-1</strain>
    </source>
</reference>
<feature type="region of interest" description="Disordered" evidence="2">
    <location>
        <begin position="377"/>
        <end position="404"/>
    </location>
</feature>
<gene>
    <name evidence="3" type="ORF">B0T18DRAFT_484716</name>
</gene>
<feature type="coiled-coil region" evidence="1">
    <location>
        <begin position="185"/>
        <end position="212"/>
    </location>
</feature>
<keyword evidence="1" id="KW-0175">Coiled coil</keyword>
<comment type="caution">
    <text evidence="3">The sequence shown here is derived from an EMBL/GenBank/DDBJ whole genome shotgun (WGS) entry which is preliminary data.</text>
</comment>
<proteinExistence type="predicted"/>
<dbReference type="AlphaFoldDB" id="A0AA40FAF8"/>
<keyword evidence="4" id="KW-1185">Reference proteome</keyword>
<evidence type="ECO:0000313" key="4">
    <source>
        <dbReference type="Proteomes" id="UP001172155"/>
    </source>
</evidence>
<sequence>MASPEETLKQIQKALRPYIKPREEASQIRRVLALHLDACLEEATAIGPLSLVEANKPAHTSTSRGLQKEYLDALNANIRARAEFKACRKQMNPRRKEPTPDEPPKVDYLQEHLATLSLQKKHDRLLAVERHLDLLSQKPAASPSFLEPEKMFRDSRPLPNVPKDVVTALALNNSNPASSQLKDLIHQLERHVLRAKLQLKREEQLLEEVKSRTTVSPGTVSNHAKFEALNRTRTELINWIETELSAAGDGASSPGDPTPYDQTDMALLDEHIAGIKSKYRHYVEARKSLLHLVSQSSKPVIKPRTEATPQPPPPAANPPPPPPSSHLLAPYLEKLLAVAREQKGLIAQKSHLHATVTKQLKETRQALDRLAEESQLIPAHPMPGGRRHNPSASGGGGLGVSEPTTTLDASARVQPWVFAAESAKIAALEAVADKIEEGQAALDKSMGVLAEIDNQLLKGDEEEEEEAGGKGAGEESDIWLAEGKPGGKAAGAVKKSLTREKVKPKAERDVFELLDGTLGLLRSEGGTTP</sequence>
<dbReference type="EMBL" id="JAUKUD010000001">
    <property type="protein sequence ID" value="KAK0754175.1"/>
    <property type="molecule type" value="Genomic_DNA"/>
</dbReference>
<organism evidence="3 4">
    <name type="scientific">Schizothecium vesticola</name>
    <dbReference type="NCBI Taxonomy" id="314040"/>
    <lineage>
        <taxon>Eukaryota</taxon>
        <taxon>Fungi</taxon>
        <taxon>Dikarya</taxon>
        <taxon>Ascomycota</taxon>
        <taxon>Pezizomycotina</taxon>
        <taxon>Sordariomycetes</taxon>
        <taxon>Sordariomycetidae</taxon>
        <taxon>Sordariales</taxon>
        <taxon>Schizotheciaceae</taxon>
        <taxon>Schizothecium</taxon>
    </lineage>
</organism>
<feature type="region of interest" description="Disordered" evidence="2">
    <location>
        <begin position="294"/>
        <end position="327"/>
    </location>
</feature>
<evidence type="ECO:0000256" key="2">
    <source>
        <dbReference type="SAM" id="MobiDB-lite"/>
    </source>
</evidence>
<feature type="region of interest" description="Disordered" evidence="2">
    <location>
        <begin position="459"/>
        <end position="495"/>
    </location>
</feature>
<evidence type="ECO:0000313" key="3">
    <source>
        <dbReference type="EMBL" id="KAK0754175.1"/>
    </source>
</evidence>
<accession>A0AA40FAF8</accession>
<name>A0AA40FAF8_9PEZI</name>